<feature type="transmembrane region" description="Helical" evidence="7">
    <location>
        <begin position="29"/>
        <end position="49"/>
    </location>
</feature>
<dbReference type="KEGG" id="kvl:KVU_PA0130"/>
<sequence length="336" mass="35355">MTELPPAFAPRPWFGTAIGATLRVIGQMIVVFVTVFFFATLVTFGLQALSGLSPAHLQLAESATPEAIAALEHEWGLDRPLWERYLSWLAGIAVGDLGRSWYNGASVSALLAARAAVSLSVAGLALIIGVVLGFLLGVLSARLQGSWVDRGITAFTTFMGVMPPFVVGTALVAIFAVGLNWFPSAGYVPIGRGGVCLWLHHLWLPAIALSFDTVADIARQLRAGLVQAQRENYVTGAIVRGLSPERVFWTQALRGGSGPALTMLGMKFPNLLGGAVVTEAVFGLAGYGKFAADSANRGDVPAVQGVLVVAIVLVVAFNLLINLLLLRLNPAAARGV</sequence>
<comment type="similarity">
    <text evidence="7">Belongs to the binding-protein-dependent transport system permease family.</text>
</comment>
<dbReference type="GO" id="GO:0005886">
    <property type="term" value="C:plasma membrane"/>
    <property type="evidence" value="ECO:0007669"/>
    <property type="project" value="UniProtKB-SubCell"/>
</dbReference>
<dbReference type="HOGENOM" id="CLU_036879_0_1_5"/>
<dbReference type="SUPFAM" id="SSF161098">
    <property type="entry name" value="MetI-like"/>
    <property type="match status" value="1"/>
</dbReference>
<dbReference type="PANTHER" id="PTHR43163">
    <property type="entry name" value="DIPEPTIDE TRANSPORT SYSTEM PERMEASE PROTEIN DPPB-RELATED"/>
    <property type="match status" value="1"/>
</dbReference>
<dbReference type="OrthoDB" id="9805855at2"/>
<dbReference type="InterPro" id="IPR045621">
    <property type="entry name" value="BPD_transp_1_N"/>
</dbReference>
<comment type="subcellular location">
    <subcellularLocation>
        <location evidence="1 7">Cell membrane</location>
        <topology evidence="1 7">Multi-pass membrane protein</topology>
    </subcellularLocation>
</comment>
<evidence type="ECO:0000256" key="4">
    <source>
        <dbReference type="ARBA" id="ARBA00022692"/>
    </source>
</evidence>
<feature type="transmembrane region" description="Helical" evidence="7">
    <location>
        <begin position="114"/>
        <end position="141"/>
    </location>
</feature>
<dbReference type="Proteomes" id="UP000000692">
    <property type="component" value="Plasmid 1"/>
</dbReference>
<dbReference type="GO" id="GO:0055085">
    <property type="term" value="P:transmembrane transport"/>
    <property type="evidence" value="ECO:0007669"/>
    <property type="project" value="InterPro"/>
</dbReference>
<evidence type="ECO:0000313" key="10">
    <source>
        <dbReference type="Proteomes" id="UP000000692"/>
    </source>
</evidence>
<keyword evidence="9" id="KW-0614">Plasmid</keyword>
<keyword evidence="3" id="KW-1003">Cell membrane</keyword>
<dbReference type="PATRIC" id="fig|759362.5.peg.2826"/>
<evidence type="ECO:0000256" key="7">
    <source>
        <dbReference type="RuleBase" id="RU363032"/>
    </source>
</evidence>
<dbReference type="RefSeq" id="WP_013368475.1">
    <property type="nucleotide sequence ID" value="NC_017386.1"/>
</dbReference>
<keyword evidence="6 7" id="KW-0472">Membrane</keyword>
<dbReference type="Pfam" id="PF19300">
    <property type="entry name" value="BPD_transp_1_N"/>
    <property type="match status" value="1"/>
</dbReference>
<dbReference type="InterPro" id="IPR035906">
    <property type="entry name" value="MetI-like_sf"/>
</dbReference>
<proteinExistence type="inferred from homology"/>
<evidence type="ECO:0000256" key="3">
    <source>
        <dbReference type="ARBA" id="ARBA00022475"/>
    </source>
</evidence>
<evidence type="ECO:0000259" key="8">
    <source>
        <dbReference type="PROSITE" id="PS50928"/>
    </source>
</evidence>
<feature type="transmembrane region" description="Helical" evidence="7">
    <location>
        <begin position="161"/>
        <end position="182"/>
    </location>
</feature>
<organism evidence="9 10">
    <name type="scientific">Ketogulonicigenium vulgare (strain WSH-001)</name>
    <dbReference type="NCBI Taxonomy" id="759362"/>
    <lineage>
        <taxon>Bacteria</taxon>
        <taxon>Pseudomonadati</taxon>
        <taxon>Pseudomonadota</taxon>
        <taxon>Alphaproteobacteria</taxon>
        <taxon>Rhodobacterales</taxon>
        <taxon>Roseobacteraceae</taxon>
        <taxon>Ketogulonicigenium</taxon>
    </lineage>
</organism>
<geneLocation type="plasmid" evidence="10">
    <name>pKVU_100</name>
</geneLocation>
<dbReference type="Pfam" id="PF00528">
    <property type="entry name" value="BPD_transp_1"/>
    <property type="match status" value="1"/>
</dbReference>
<evidence type="ECO:0000313" key="9">
    <source>
        <dbReference type="EMBL" id="AEM42549.1"/>
    </source>
</evidence>
<name>F9YAZ7_KETVW</name>
<keyword evidence="2 7" id="KW-0813">Transport</keyword>
<feature type="domain" description="ABC transmembrane type-1" evidence="8">
    <location>
        <begin position="115"/>
        <end position="325"/>
    </location>
</feature>
<keyword evidence="10" id="KW-1185">Reference proteome</keyword>
<keyword evidence="4 7" id="KW-0812">Transmembrane</keyword>
<dbReference type="InterPro" id="IPR000515">
    <property type="entry name" value="MetI-like"/>
</dbReference>
<evidence type="ECO:0000256" key="2">
    <source>
        <dbReference type="ARBA" id="ARBA00022448"/>
    </source>
</evidence>
<dbReference type="CDD" id="cd06261">
    <property type="entry name" value="TM_PBP2"/>
    <property type="match status" value="1"/>
</dbReference>
<dbReference type="AlphaFoldDB" id="F9YAZ7"/>
<dbReference type="Gene3D" id="1.10.3720.10">
    <property type="entry name" value="MetI-like"/>
    <property type="match status" value="1"/>
</dbReference>
<evidence type="ECO:0000256" key="6">
    <source>
        <dbReference type="ARBA" id="ARBA00023136"/>
    </source>
</evidence>
<reference evidence="9 10" key="1">
    <citation type="journal article" date="2011" name="J. Bacteriol.">
        <title>Complete genome sequence of the industrial strain Ketogulonicigenium vulgare WSH-001.</title>
        <authorList>
            <person name="Liu L."/>
            <person name="Li Y."/>
            <person name="Zhang J."/>
            <person name="Zhou Z."/>
            <person name="Liu J."/>
            <person name="Li X."/>
            <person name="Zhou J."/>
            <person name="Du G."/>
            <person name="Wang L."/>
            <person name="Chen J."/>
        </authorList>
    </citation>
    <scope>NUCLEOTIDE SEQUENCE [LARGE SCALE GENOMIC DNA]</scope>
    <source>
        <strain evidence="9 10">WSH-001</strain>
        <plasmid evidence="10">pKVU_100</plasmid>
    </source>
</reference>
<gene>
    <name evidence="9" type="ordered locus">KVU_PA0130</name>
</gene>
<feature type="transmembrane region" description="Helical" evidence="7">
    <location>
        <begin position="302"/>
        <end position="326"/>
    </location>
</feature>
<accession>F9YAZ7</accession>
<keyword evidence="5 7" id="KW-1133">Transmembrane helix</keyword>
<dbReference type="EMBL" id="CP002019">
    <property type="protein sequence ID" value="AEM42549.1"/>
    <property type="molecule type" value="Genomic_DNA"/>
</dbReference>
<dbReference type="PANTHER" id="PTHR43163:SF6">
    <property type="entry name" value="DIPEPTIDE TRANSPORT SYSTEM PERMEASE PROTEIN DPPB-RELATED"/>
    <property type="match status" value="1"/>
</dbReference>
<feature type="transmembrane region" description="Helical" evidence="7">
    <location>
        <begin position="271"/>
        <end position="290"/>
    </location>
</feature>
<dbReference type="PROSITE" id="PS50928">
    <property type="entry name" value="ABC_TM1"/>
    <property type="match status" value="1"/>
</dbReference>
<protein>
    <submittedName>
        <fullName evidence="9">ABC transporter permease protein</fullName>
    </submittedName>
</protein>
<evidence type="ECO:0000256" key="5">
    <source>
        <dbReference type="ARBA" id="ARBA00022989"/>
    </source>
</evidence>
<evidence type="ECO:0000256" key="1">
    <source>
        <dbReference type="ARBA" id="ARBA00004651"/>
    </source>
</evidence>